<keyword evidence="8" id="KW-0998">Cell outer membrane</keyword>
<proteinExistence type="inferred from homology"/>
<dbReference type="Pfam" id="PF13953">
    <property type="entry name" value="PapC_C"/>
    <property type="match status" value="1"/>
</dbReference>
<keyword evidence="3" id="KW-0813">Transport</keyword>
<keyword evidence="13" id="KW-1185">Reference proteome</keyword>
<evidence type="ECO:0000313" key="13">
    <source>
        <dbReference type="Proteomes" id="UP000651050"/>
    </source>
</evidence>
<evidence type="ECO:0000256" key="3">
    <source>
        <dbReference type="ARBA" id="ARBA00022448"/>
    </source>
</evidence>
<dbReference type="RefSeq" id="WP_196988390.1">
    <property type="nucleotide sequence ID" value="NZ_JADWYS010000001.1"/>
</dbReference>
<dbReference type="InterPro" id="IPR025949">
    <property type="entry name" value="PapC-like_C"/>
</dbReference>
<keyword evidence="4" id="KW-1134">Transmembrane beta strand</keyword>
<comment type="similarity">
    <text evidence="2">Belongs to the fimbrial export usher family.</text>
</comment>
<comment type="caution">
    <text evidence="12">The sequence shown here is derived from an EMBL/GenBank/DDBJ whole genome shotgun (WGS) entry which is preliminary data.</text>
</comment>
<dbReference type="Gene3D" id="3.10.20.410">
    <property type="match status" value="1"/>
</dbReference>
<dbReference type="InterPro" id="IPR000015">
    <property type="entry name" value="Fimb_usher"/>
</dbReference>
<evidence type="ECO:0000256" key="5">
    <source>
        <dbReference type="ARBA" id="ARBA00022692"/>
    </source>
</evidence>
<dbReference type="InterPro" id="IPR037224">
    <property type="entry name" value="PapC_N_sf"/>
</dbReference>
<keyword evidence="5" id="KW-0812">Transmembrane</keyword>
<dbReference type="GO" id="GO:0009279">
    <property type="term" value="C:cell outer membrane"/>
    <property type="evidence" value="ECO:0007669"/>
    <property type="project" value="UniProtKB-SubCell"/>
</dbReference>
<feature type="chain" id="PRO_5037106213" evidence="9">
    <location>
        <begin position="29"/>
        <end position="859"/>
    </location>
</feature>
<feature type="signal peptide" evidence="9">
    <location>
        <begin position="1"/>
        <end position="28"/>
    </location>
</feature>
<dbReference type="AlphaFoldDB" id="A0A931MIZ5"/>
<dbReference type="SUPFAM" id="SSF141729">
    <property type="entry name" value="FimD N-terminal domain-like"/>
    <property type="match status" value="1"/>
</dbReference>
<evidence type="ECO:0000313" key="12">
    <source>
        <dbReference type="EMBL" id="MBG9390661.1"/>
    </source>
</evidence>
<accession>A0A931MIZ5</accession>
<dbReference type="Gene3D" id="2.60.40.3110">
    <property type="match status" value="1"/>
</dbReference>
<evidence type="ECO:0000256" key="8">
    <source>
        <dbReference type="ARBA" id="ARBA00023237"/>
    </source>
</evidence>
<reference evidence="12" key="1">
    <citation type="submission" date="2020-11" db="EMBL/GenBank/DDBJ databases">
        <title>Bacterial whole genome sequence for Caenimonas sp. DR4.4.</title>
        <authorList>
            <person name="Le V."/>
            <person name="Ko S.-R."/>
            <person name="Ahn C.-Y."/>
            <person name="Oh H.-M."/>
        </authorList>
    </citation>
    <scope>NUCLEOTIDE SEQUENCE</scope>
    <source>
        <strain evidence="12">DR4.4</strain>
    </source>
</reference>
<dbReference type="InterPro" id="IPR042186">
    <property type="entry name" value="FimD_plug_dom"/>
</dbReference>
<dbReference type="InterPro" id="IPR043142">
    <property type="entry name" value="PapC-like_C_sf"/>
</dbReference>
<evidence type="ECO:0000259" key="10">
    <source>
        <dbReference type="Pfam" id="PF13953"/>
    </source>
</evidence>
<sequence length="859" mass="90897">MDWLPSPGRRLCVAFAVLAGTWTSTARAADPPAVEFDPGFLIGRSGRGVDLRRFSSGNAMPAGTYRTDVVFNERILGTFDIRLEIDASGRQNLVCMDDALVRRLGLDASKASEAIQRVLLGPARETESAAPTGCRPIGDVAAGGVARFDTTEQRLELSIPQIYLVRSARGYVPPERWDSGITAGLLSYRYSDFDVSSASSSTTQRFLGLRAGFNLGDYRLRHDGSYTSGFDGRKYQAIATHVQRAVPEWLSTLTLGDGHTDGQLFDSFGFRGVQLASDDQMLPDSLRGYAPVVRGEARTNARVSIRQNGVVLYETVVPPGPFAIGDMYAVGAGSDLQVTITEADGTQRVTAVPYASMPQLLRENAHRYAITLGTPRQGGGATDALLLQGTYQRGLTNWLTAQAGLQMTPRFAAVLVGGAVVTPVGAIALDATVSRFDAPDIGPQQGTSLRASYSKYIPSTLTNFLFAAYRHSTAHYYSLRDALQLLPAADGSVHSVPGRSREYASLTINQAIGASTSLALTSISQSYWDRPGHDRTFRLSVGRRIGRASVSLSLSRDLTVSGAAGSSRAMLTLDLPLDGESGWTANSQVTRDRQQGMSVQAGVSGSAGEDHRYGFNLNESRNSAGNSTSIGGIYRGALVTMSGSASRTPGSTQRSLNVDGGAVLHGGGVTFSNTLGDAVGLVHAPVAAGASVVGSPLSTVNADGYAVIPYLSPYNLNTVELDMQHASPDAQLDTTTELAVPRSGSVVLIDFKGRRGRSVLINARAEDGSALPFSATVTDESGRAVGLVGQGSRIEASVEGDSGRLLVRWGDDPGDQCLLVYQLPPAAESAGALFTRAEGVCRRATSEIYSESRASQAAQ</sequence>
<dbReference type="GO" id="GO:0009297">
    <property type="term" value="P:pilus assembly"/>
    <property type="evidence" value="ECO:0007669"/>
    <property type="project" value="InterPro"/>
</dbReference>
<evidence type="ECO:0000256" key="1">
    <source>
        <dbReference type="ARBA" id="ARBA00004571"/>
    </source>
</evidence>
<protein>
    <submittedName>
        <fullName evidence="12">Fimbrial biogenesis outer membrane usher protein</fullName>
    </submittedName>
</protein>
<dbReference type="EMBL" id="JADWYS010000001">
    <property type="protein sequence ID" value="MBG9390661.1"/>
    <property type="molecule type" value="Genomic_DNA"/>
</dbReference>
<evidence type="ECO:0000256" key="4">
    <source>
        <dbReference type="ARBA" id="ARBA00022452"/>
    </source>
</evidence>
<dbReference type="Gene3D" id="2.60.40.2610">
    <property type="entry name" value="Outer membrane usher protein FimD, plug domain"/>
    <property type="match status" value="1"/>
</dbReference>
<feature type="domain" description="PapC N-terminal" evidence="11">
    <location>
        <begin position="35"/>
        <end position="191"/>
    </location>
</feature>
<dbReference type="Pfam" id="PF13954">
    <property type="entry name" value="PapC_N"/>
    <property type="match status" value="1"/>
</dbReference>
<evidence type="ECO:0000256" key="6">
    <source>
        <dbReference type="ARBA" id="ARBA00022729"/>
    </source>
</evidence>
<name>A0A931MIZ5_9BURK</name>
<dbReference type="GO" id="GO:0015473">
    <property type="term" value="F:fimbrial usher porin activity"/>
    <property type="evidence" value="ECO:0007669"/>
    <property type="project" value="InterPro"/>
</dbReference>
<dbReference type="PANTHER" id="PTHR30451:SF20">
    <property type="entry name" value="FIMBRIAE USHER"/>
    <property type="match status" value="1"/>
</dbReference>
<organism evidence="12 13">
    <name type="scientific">Caenimonas aquaedulcis</name>
    <dbReference type="NCBI Taxonomy" id="2793270"/>
    <lineage>
        <taxon>Bacteria</taxon>
        <taxon>Pseudomonadati</taxon>
        <taxon>Pseudomonadota</taxon>
        <taxon>Betaproteobacteria</taxon>
        <taxon>Burkholderiales</taxon>
        <taxon>Comamonadaceae</taxon>
        <taxon>Caenimonas</taxon>
    </lineage>
</organism>
<evidence type="ECO:0000256" key="9">
    <source>
        <dbReference type="SAM" id="SignalP"/>
    </source>
</evidence>
<comment type="subcellular location">
    <subcellularLocation>
        <location evidence="1">Cell outer membrane</location>
        <topology evidence="1">Multi-pass membrane protein</topology>
    </subcellularLocation>
</comment>
<dbReference type="Pfam" id="PF00577">
    <property type="entry name" value="Usher"/>
    <property type="match status" value="1"/>
</dbReference>
<dbReference type="InterPro" id="IPR025885">
    <property type="entry name" value="PapC_N"/>
</dbReference>
<evidence type="ECO:0000256" key="2">
    <source>
        <dbReference type="ARBA" id="ARBA00008064"/>
    </source>
</evidence>
<keyword evidence="6 9" id="KW-0732">Signal</keyword>
<gene>
    <name evidence="12" type="ORF">I5803_21700</name>
</gene>
<dbReference type="FunFam" id="2.60.40.3110:FF:000001">
    <property type="entry name" value="Putative fimbrial outer membrane usher"/>
    <property type="match status" value="1"/>
</dbReference>
<dbReference type="Gene3D" id="2.60.40.2070">
    <property type="match status" value="1"/>
</dbReference>
<dbReference type="PANTHER" id="PTHR30451">
    <property type="entry name" value="OUTER MEMBRANE USHER PROTEIN"/>
    <property type="match status" value="1"/>
</dbReference>
<dbReference type="Proteomes" id="UP000651050">
    <property type="component" value="Unassembled WGS sequence"/>
</dbReference>
<keyword evidence="7" id="KW-0472">Membrane</keyword>
<feature type="domain" description="PapC-like C-terminal" evidence="10">
    <location>
        <begin position="760"/>
        <end position="825"/>
    </location>
</feature>
<evidence type="ECO:0000259" key="11">
    <source>
        <dbReference type="Pfam" id="PF13954"/>
    </source>
</evidence>
<evidence type="ECO:0000256" key="7">
    <source>
        <dbReference type="ARBA" id="ARBA00023136"/>
    </source>
</evidence>